<dbReference type="EMBL" id="FR824086">
    <property type="protein sequence ID" value="CCA17844.1"/>
    <property type="molecule type" value="Genomic_DNA"/>
</dbReference>
<dbReference type="InterPro" id="IPR001841">
    <property type="entry name" value="Znf_RING"/>
</dbReference>
<dbReference type="AlphaFoldDB" id="F0W9M6"/>
<dbReference type="Gene3D" id="3.30.40.10">
    <property type="entry name" value="Zinc/RING finger domain, C3HC4 (zinc finger)"/>
    <property type="match status" value="1"/>
</dbReference>
<reference evidence="3" key="1">
    <citation type="journal article" date="2011" name="PLoS Biol.">
        <title>Gene gain and loss during evolution of obligate parasitism in the white rust pathogen of Arabidopsis thaliana.</title>
        <authorList>
            <person name="Kemen E."/>
            <person name="Gardiner A."/>
            <person name="Schultz-Larsen T."/>
            <person name="Kemen A.C."/>
            <person name="Balmuth A.L."/>
            <person name="Robert-Seilaniantz A."/>
            <person name="Bailey K."/>
            <person name="Holub E."/>
            <person name="Studholme D.J."/>
            <person name="Maclean D."/>
            <person name="Jones J.D."/>
        </authorList>
    </citation>
    <scope>NUCLEOTIDE SEQUENCE</scope>
</reference>
<reference evidence="3" key="2">
    <citation type="submission" date="2011-02" db="EMBL/GenBank/DDBJ databases">
        <authorList>
            <person name="MacLean D."/>
        </authorList>
    </citation>
    <scope>NUCLEOTIDE SEQUENCE</scope>
</reference>
<organism evidence="3">
    <name type="scientific">Albugo laibachii Nc14</name>
    <dbReference type="NCBI Taxonomy" id="890382"/>
    <lineage>
        <taxon>Eukaryota</taxon>
        <taxon>Sar</taxon>
        <taxon>Stramenopiles</taxon>
        <taxon>Oomycota</taxon>
        <taxon>Peronosporomycetes</taxon>
        <taxon>Albuginales</taxon>
        <taxon>Albuginaceae</taxon>
        <taxon>Albugo</taxon>
    </lineage>
</organism>
<sequence length="275" mass="31144">MGQSSSAPRSDAIQDRICLQDEYVYRSLRPDPAFLSNLQMLPQNNTFQTQRMTPFESSFFLQKDTLKCDGKNRFNLTFTFDAQKPGHLRVYIAEGDSDSDRELLFQTLFTEGRNQSFDYRKASKDDTTANLFLHHQTCSLHIEMESSGIDAHPIYSNIAIFSAMDQAFCKLLSLRQTIEMDGSVLELKEIFGIEETIVPDGNESDIQDTLTESVTQSRECVICLTDARDTTLLPCHHMCLCNACAHQIQSKSNSCPICRSFVQSFVTISVDSKKQ</sequence>
<dbReference type="GO" id="GO:0008270">
    <property type="term" value="F:zinc ion binding"/>
    <property type="evidence" value="ECO:0007669"/>
    <property type="project" value="UniProtKB-KW"/>
</dbReference>
<dbReference type="HOGENOM" id="CLU_016631_0_1_1"/>
<dbReference type="PROSITE" id="PS50089">
    <property type="entry name" value="ZF_RING_2"/>
    <property type="match status" value="1"/>
</dbReference>
<keyword evidence="1" id="KW-0863">Zinc-finger</keyword>
<dbReference type="InterPro" id="IPR045194">
    <property type="entry name" value="MGRN1/RNF157-like"/>
</dbReference>
<keyword evidence="1" id="KW-0479">Metal-binding</keyword>
<evidence type="ECO:0000259" key="2">
    <source>
        <dbReference type="PROSITE" id="PS50089"/>
    </source>
</evidence>
<dbReference type="GO" id="GO:0061630">
    <property type="term" value="F:ubiquitin protein ligase activity"/>
    <property type="evidence" value="ECO:0007669"/>
    <property type="project" value="UniProtKB-EC"/>
</dbReference>
<dbReference type="PANTHER" id="PTHR22996">
    <property type="entry name" value="MAHOGUNIN"/>
    <property type="match status" value="1"/>
</dbReference>
<dbReference type="GO" id="GO:0005737">
    <property type="term" value="C:cytoplasm"/>
    <property type="evidence" value="ECO:0007669"/>
    <property type="project" value="TreeGrafter"/>
</dbReference>
<evidence type="ECO:0000256" key="1">
    <source>
        <dbReference type="PROSITE-ProRule" id="PRU00175"/>
    </source>
</evidence>
<dbReference type="GO" id="GO:0016567">
    <property type="term" value="P:protein ubiquitination"/>
    <property type="evidence" value="ECO:0007669"/>
    <property type="project" value="TreeGrafter"/>
</dbReference>
<dbReference type="PANTHER" id="PTHR22996:SF0">
    <property type="entry name" value="RE60872P-RELATED"/>
    <property type="match status" value="1"/>
</dbReference>
<name>F0W9M6_9STRA</name>
<evidence type="ECO:0000313" key="3">
    <source>
        <dbReference type="EMBL" id="CCA17844.1"/>
    </source>
</evidence>
<gene>
    <name evidence="3" type="primary">AlNc14C41G3481</name>
    <name evidence="3" type="ORF">ALNC14_039870</name>
</gene>
<feature type="domain" description="RING-type" evidence="2">
    <location>
        <begin position="220"/>
        <end position="259"/>
    </location>
</feature>
<dbReference type="SUPFAM" id="SSF57850">
    <property type="entry name" value="RING/U-box"/>
    <property type="match status" value="1"/>
</dbReference>
<accession>F0W9M6</accession>
<dbReference type="InterPro" id="IPR013083">
    <property type="entry name" value="Znf_RING/FYVE/PHD"/>
</dbReference>
<dbReference type="Pfam" id="PF13920">
    <property type="entry name" value="zf-C3HC4_3"/>
    <property type="match status" value="1"/>
</dbReference>
<protein>
    <submittedName>
        <fullName evidence="3">Uncharacterized protein AlNc14C41G3481</fullName>
    </submittedName>
</protein>
<proteinExistence type="predicted"/>
<keyword evidence="1" id="KW-0862">Zinc</keyword>
<dbReference type="SMART" id="SM00184">
    <property type="entry name" value="RING"/>
    <property type="match status" value="1"/>
</dbReference>